<evidence type="ECO:0000313" key="2">
    <source>
        <dbReference type="Proteomes" id="UP000248817"/>
    </source>
</evidence>
<protein>
    <submittedName>
        <fullName evidence="1">Uncharacterized protein</fullName>
    </submittedName>
</protein>
<sequence length="126" mass="13615">MFAKSYGDVSRVSLNLPGDQNFPQSVEVRALELAFAAFVARIPPIIPDNSIVPGSTPIRGRVSGQLNSPVPADPFARDIENVDLTPIRGRHQSMQAIGVEWVRGKPWRMAIPLCAATPPNGLSVET</sequence>
<keyword evidence="2" id="KW-1185">Reference proteome</keyword>
<name>A0A2V5IK26_9EURO</name>
<proteinExistence type="predicted"/>
<gene>
    <name evidence="1" type="ORF">BP00DRAFT_449008</name>
</gene>
<organism evidence="1 2">
    <name type="scientific">Aspergillus indologenus CBS 114.80</name>
    <dbReference type="NCBI Taxonomy" id="1450541"/>
    <lineage>
        <taxon>Eukaryota</taxon>
        <taxon>Fungi</taxon>
        <taxon>Dikarya</taxon>
        <taxon>Ascomycota</taxon>
        <taxon>Pezizomycotina</taxon>
        <taxon>Eurotiomycetes</taxon>
        <taxon>Eurotiomycetidae</taxon>
        <taxon>Eurotiales</taxon>
        <taxon>Aspergillaceae</taxon>
        <taxon>Aspergillus</taxon>
        <taxon>Aspergillus subgen. Circumdati</taxon>
    </lineage>
</organism>
<evidence type="ECO:0000313" key="1">
    <source>
        <dbReference type="EMBL" id="PYI28840.1"/>
    </source>
</evidence>
<reference evidence="1 2" key="1">
    <citation type="submission" date="2018-02" db="EMBL/GenBank/DDBJ databases">
        <title>The genomes of Aspergillus section Nigri reveals drivers in fungal speciation.</title>
        <authorList>
            <consortium name="DOE Joint Genome Institute"/>
            <person name="Vesth T.C."/>
            <person name="Nybo J."/>
            <person name="Theobald S."/>
            <person name="Brandl J."/>
            <person name="Frisvad J.C."/>
            <person name="Nielsen K.F."/>
            <person name="Lyhne E.K."/>
            <person name="Kogle M.E."/>
            <person name="Kuo A."/>
            <person name="Riley R."/>
            <person name="Clum A."/>
            <person name="Nolan M."/>
            <person name="Lipzen A."/>
            <person name="Salamov A."/>
            <person name="Henrissat B."/>
            <person name="Wiebenga A."/>
            <person name="De vries R.P."/>
            <person name="Grigoriev I.V."/>
            <person name="Mortensen U.H."/>
            <person name="Andersen M.R."/>
            <person name="Baker S.E."/>
        </authorList>
    </citation>
    <scope>NUCLEOTIDE SEQUENCE [LARGE SCALE GENOMIC DNA]</scope>
    <source>
        <strain evidence="1 2">CBS 114.80</strain>
    </source>
</reference>
<dbReference type="AlphaFoldDB" id="A0A2V5IK26"/>
<dbReference type="Proteomes" id="UP000248817">
    <property type="component" value="Unassembled WGS sequence"/>
</dbReference>
<accession>A0A2V5IK26</accession>
<dbReference type="EMBL" id="KZ825541">
    <property type="protein sequence ID" value="PYI28840.1"/>
    <property type="molecule type" value="Genomic_DNA"/>
</dbReference>